<evidence type="ECO:0000313" key="2">
    <source>
        <dbReference type="Proteomes" id="UP000030687"/>
    </source>
</evidence>
<proteinExistence type="predicted"/>
<organism evidence="1 2">
    <name type="scientific">Citrus clementina</name>
    <name type="common">Clementine</name>
    <name type="synonym">Citrus deliciosa x Citrus sinensis</name>
    <dbReference type="NCBI Taxonomy" id="85681"/>
    <lineage>
        <taxon>Eukaryota</taxon>
        <taxon>Viridiplantae</taxon>
        <taxon>Streptophyta</taxon>
        <taxon>Embryophyta</taxon>
        <taxon>Tracheophyta</taxon>
        <taxon>Spermatophyta</taxon>
        <taxon>Magnoliopsida</taxon>
        <taxon>eudicotyledons</taxon>
        <taxon>Gunneridae</taxon>
        <taxon>Pentapetalae</taxon>
        <taxon>rosids</taxon>
        <taxon>malvids</taxon>
        <taxon>Sapindales</taxon>
        <taxon>Rutaceae</taxon>
        <taxon>Aurantioideae</taxon>
        <taxon>Citrus</taxon>
    </lineage>
</organism>
<dbReference type="EMBL" id="KI536312">
    <property type="protein sequence ID" value="ESR59963.1"/>
    <property type="molecule type" value="Genomic_DNA"/>
</dbReference>
<dbReference type="KEGG" id="cic:CICLE_v10017360mg"/>
<dbReference type="Gramene" id="ESR59963">
    <property type="protein sequence ID" value="ESR59963"/>
    <property type="gene ID" value="CICLE_v10017360mg"/>
</dbReference>
<reference evidence="1 2" key="1">
    <citation type="submission" date="2013-10" db="EMBL/GenBank/DDBJ databases">
        <authorList>
            <consortium name="International Citrus Genome Consortium"/>
            <person name="Jenkins J."/>
            <person name="Schmutz J."/>
            <person name="Prochnik S."/>
            <person name="Rokhsar D."/>
            <person name="Gmitter F."/>
            <person name="Ollitrault P."/>
            <person name="Machado M."/>
            <person name="Talon M."/>
            <person name="Wincker P."/>
            <person name="Jaillon O."/>
            <person name="Morgante M."/>
        </authorList>
    </citation>
    <scope>NUCLEOTIDE SEQUENCE</scope>
    <source>
        <strain evidence="2">cv. Clemenules</strain>
    </source>
</reference>
<gene>
    <name evidence="1" type="ORF">CICLE_v10017360mg</name>
</gene>
<accession>V4THR9</accession>
<evidence type="ECO:0000313" key="1">
    <source>
        <dbReference type="EMBL" id="ESR59963.1"/>
    </source>
</evidence>
<name>V4THR9_CITCL</name>
<dbReference type="AlphaFoldDB" id="V4THR9"/>
<dbReference type="InParanoid" id="V4THR9"/>
<protein>
    <submittedName>
        <fullName evidence="1">Uncharacterized protein</fullName>
    </submittedName>
</protein>
<dbReference type="Proteomes" id="UP000030687">
    <property type="component" value="Unassembled WGS sequence"/>
</dbReference>
<keyword evidence="2" id="KW-1185">Reference proteome</keyword>
<sequence length="78" mass="9322">MGCWGQRAIRNIRCCEEYKTLVHKAAHKTVIANKLYCREKNHLKPTSNLHKKFSMVKFQQTFYYNKASKSITIRRFLN</sequence>